<dbReference type="Proteomes" id="UP000024836">
    <property type="component" value="Unassembled WGS sequence"/>
</dbReference>
<evidence type="ECO:0000256" key="3">
    <source>
        <dbReference type="ARBA" id="ARBA00004910"/>
    </source>
</evidence>
<dbReference type="Pfam" id="PF01872">
    <property type="entry name" value="RibD_C"/>
    <property type="match status" value="1"/>
</dbReference>
<dbReference type="InterPro" id="IPR016192">
    <property type="entry name" value="APOBEC/CMP_deaminase_Zn-bd"/>
</dbReference>
<name>A0A058ZIQ5_9RHOB</name>
<keyword evidence="12" id="KW-0378">Hydrolase</keyword>
<evidence type="ECO:0000256" key="7">
    <source>
        <dbReference type="ARBA" id="ARBA00022723"/>
    </source>
</evidence>
<feature type="binding site" evidence="15">
    <location>
        <position position="76"/>
    </location>
    <ligand>
        <name>Zn(2+)</name>
        <dbReference type="ChEBI" id="CHEBI:29105"/>
        <note>catalytic</note>
    </ligand>
</feature>
<dbReference type="PATRIC" id="fig|1461693.3.peg.2301"/>
<dbReference type="PANTHER" id="PTHR38011:SF7">
    <property type="entry name" value="2,5-DIAMINO-6-RIBOSYLAMINO-4(3H)-PYRIMIDINONE 5'-PHOSPHATE REDUCTASE"/>
    <property type="match status" value="1"/>
</dbReference>
<dbReference type="PROSITE" id="PS00903">
    <property type="entry name" value="CYT_DCMP_DEAMINASES_1"/>
    <property type="match status" value="1"/>
</dbReference>
<feature type="binding site" evidence="14">
    <location>
        <position position="171"/>
    </location>
    <ligand>
        <name>NADP(+)</name>
        <dbReference type="ChEBI" id="CHEBI:58349"/>
    </ligand>
</feature>
<evidence type="ECO:0000256" key="11">
    <source>
        <dbReference type="ARBA" id="ARBA00023268"/>
    </source>
</evidence>
<keyword evidence="8 12" id="KW-0862">Zinc</keyword>
<dbReference type="InterPro" id="IPR004794">
    <property type="entry name" value="Eubact_RibD"/>
</dbReference>
<dbReference type="PIRSF" id="PIRSF006769">
    <property type="entry name" value="RibD"/>
    <property type="match status" value="1"/>
</dbReference>
<evidence type="ECO:0000256" key="6">
    <source>
        <dbReference type="ARBA" id="ARBA00022619"/>
    </source>
</evidence>
<evidence type="ECO:0000256" key="2">
    <source>
        <dbReference type="ARBA" id="ARBA00004882"/>
    </source>
</evidence>
<dbReference type="AlphaFoldDB" id="A0A058ZIQ5"/>
<feature type="binding site" evidence="14">
    <location>
        <position position="155"/>
    </location>
    <ligand>
        <name>NADP(+)</name>
        <dbReference type="ChEBI" id="CHEBI:58349"/>
    </ligand>
</feature>
<dbReference type="UniPathway" id="UPA00275">
    <property type="reaction ID" value="UER00401"/>
</dbReference>
<comment type="cofactor">
    <cofactor evidence="12 15">
        <name>Zn(2+)</name>
        <dbReference type="ChEBI" id="CHEBI:29105"/>
    </cofactor>
    <text evidence="12 15">Binds 1 zinc ion.</text>
</comment>
<dbReference type="PROSITE" id="PS51747">
    <property type="entry name" value="CYT_DCMP_DEAMINASES_2"/>
    <property type="match status" value="1"/>
</dbReference>
<dbReference type="EC" id="1.1.1.193" evidence="12"/>
<dbReference type="Gene3D" id="3.40.140.10">
    <property type="entry name" value="Cytidine Deaminase, domain 2"/>
    <property type="match status" value="1"/>
</dbReference>
<dbReference type="GO" id="GO:0008703">
    <property type="term" value="F:5-amino-6-(5-phosphoribosylamino)uracil reductase activity"/>
    <property type="evidence" value="ECO:0007669"/>
    <property type="project" value="UniProtKB-EC"/>
</dbReference>
<feature type="binding site" evidence="14">
    <location>
        <position position="197"/>
    </location>
    <ligand>
        <name>NADP(+)</name>
        <dbReference type="ChEBI" id="CHEBI:58349"/>
    </ligand>
</feature>
<dbReference type="GO" id="GO:0008835">
    <property type="term" value="F:diaminohydroxyphosphoribosylaminopyrimidine deaminase activity"/>
    <property type="evidence" value="ECO:0007669"/>
    <property type="project" value="UniProtKB-EC"/>
</dbReference>
<dbReference type="NCBIfam" id="TIGR00227">
    <property type="entry name" value="ribD_Cterm"/>
    <property type="match status" value="1"/>
</dbReference>
<dbReference type="GO" id="GO:0008270">
    <property type="term" value="F:zinc ion binding"/>
    <property type="evidence" value="ECO:0007669"/>
    <property type="project" value="InterPro"/>
</dbReference>
<evidence type="ECO:0000313" key="18">
    <source>
        <dbReference type="Proteomes" id="UP000024836"/>
    </source>
</evidence>
<comment type="similarity">
    <text evidence="5 12">In the C-terminal section; belongs to the HTP reductase family.</text>
</comment>
<keyword evidence="9 12" id="KW-0521">NADP</keyword>
<comment type="pathway">
    <text evidence="3 12">Cofactor biosynthesis; riboflavin biosynthesis; 5-amino-6-(D-ribitylamino)uracil from GTP: step 3/4.</text>
</comment>
<dbReference type="SUPFAM" id="SSF53927">
    <property type="entry name" value="Cytidine deaminase-like"/>
    <property type="match status" value="1"/>
</dbReference>
<dbReference type="CDD" id="cd01284">
    <property type="entry name" value="Riboflavin_deaminase-reductase"/>
    <property type="match status" value="1"/>
</dbReference>
<comment type="pathway">
    <text evidence="2 12">Cofactor biosynthesis; riboflavin biosynthesis; 5-amino-6-(D-ribitylamino)uracil from GTP: step 2/4.</text>
</comment>
<feature type="binding site" evidence="14">
    <location>
        <position position="201"/>
    </location>
    <ligand>
        <name>NADP(+)</name>
        <dbReference type="ChEBI" id="CHEBI:58349"/>
    </ligand>
</feature>
<keyword evidence="7 12" id="KW-0479">Metal-binding</keyword>
<dbReference type="EC" id="3.5.4.26" evidence="12"/>
<dbReference type="InterPro" id="IPR016193">
    <property type="entry name" value="Cytidine_deaminase-like"/>
</dbReference>
<dbReference type="InterPro" id="IPR024072">
    <property type="entry name" value="DHFR-like_dom_sf"/>
</dbReference>
<dbReference type="eggNOG" id="COG0117">
    <property type="taxonomic scope" value="Bacteria"/>
</dbReference>
<feature type="binding site" evidence="15">
    <location>
        <position position="85"/>
    </location>
    <ligand>
        <name>Zn(2+)</name>
        <dbReference type="ChEBI" id="CHEBI:29105"/>
        <note>catalytic</note>
    </ligand>
</feature>
<evidence type="ECO:0000313" key="17">
    <source>
        <dbReference type="EMBL" id="KCV81504.1"/>
    </source>
</evidence>
<proteinExistence type="inferred from homology"/>
<feature type="binding site" evidence="14">
    <location>
        <position position="296"/>
    </location>
    <ligand>
        <name>substrate</name>
    </ligand>
</feature>
<dbReference type="eggNOG" id="COG1985">
    <property type="taxonomic scope" value="Bacteria"/>
</dbReference>
<protein>
    <recommendedName>
        <fullName evidence="12">Riboflavin biosynthesis protein RibD</fullName>
    </recommendedName>
    <domain>
        <recommendedName>
            <fullName evidence="12">Diaminohydroxyphosphoribosylaminopyrimidine deaminase</fullName>
            <shortName evidence="12">DRAP deaminase</shortName>
            <ecNumber evidence="12">3.5.4.26</ecNumber>
        </recommendedName>
        <alternativeName>
            <fullName evidence="12">Riboflavin-specific deaminase</fullName>
        </alternativeName>
    </domain>
    <domain>
        <recommendedName>
            <fullName evidence="12">5-amino-6-(5-phosphoribosylamino)uracil reductase</fullName>
            <ecNumber evidence="12">1.1.1.193</ecNumber>
        </recommendedName>
        <alternativeName>
            <fullName evidence="12">HTP reductase</fullName>
        </alternativeName>
    </domain>
</protein>
<evidence type="ECO:0000256" key="4">
    <source>
        <dbReference type="ARBA" id="ARBA00005259"/>
    </source>
</evidence>
<dbReference type="InterPro" id="IPR002734">
    <property type="entry name" value="RibDG_C"/>
</dbReference>
<dbReference type="NCBIfam" id="TIGR00326">
    <property type="entry name" value="eubact_ribD"/>
    <property type="match status" value="1"/>
</dbReference>
<evidence type="ECO:0000259" key="16">
    <source>
        <dbReference type="PROSITE" id="PS51747"/>
    </source>
</evidence>
<comment type="catalytic activity">
    <reaction evidence="12">
        <text>2,5-diamino-6-hydroxy-4-(5-phosphoribosylamino)-pyrimidine + H2O + H(+) = 5-amino-6-(5-phospho-D-ribosylamino)uracil + NH4(+)</text>
        <dbReference type="Rhea" id="RHEA:21868"/>
        <dbReference type="ChEBI" id="CHEBI:15377"/>
        <dbReference type="ChEBI" id="CHEBI:15378"/>
        <dbReference type="ChEBI" id="CHEBI:28938"/>
        <dbReference type="ChEBI" id="CHEBI:58453"/>
        <dbReference type="ChEBI" id="CHEBI:58614"/>
        <dbReference type="EC" id="3.5.4.26"/>
    </reaction>
</comment>
<dbReference type="STRING" id="1461693.ATO10_11347"/>
<organism evidence="17 18">
    <name type="scientific">Actibacterium atlanticum</name>
    <dbReference type="NCBI Taxonomy" id="1461693"/>
    <lineage>
        <taxon>Bacteria</taxon>
        <taxon>Pseudomonadati</taxon>
        <taxon>Pseudomonadota</taxon>
        <taxon>Alphaproteobacteria</taxon>
        <taxon>Rhodobacterales</taxon>
        <taxon>Roseobacteraceae</taxon>
        <taxon>Actibacterium</taxon>
    </lineage>
</organism>
<evidence type="ECO:0000256" key="9">
    <source>
        <dbReference type="ARBA" id="ARBA00022857"/>
    </source>
</evidence>
<keyword evidence="11" id="KW-0511">Multifunctional enzyme</keyword>
<keyword evidence="18" id="KW-1185">Reference proteome</keyword>
<dbReference type="Gene3D" id="3.40.430.10">
    <property type="entry name" value="Dihydrofolate Reductase, subunit A"/>
    <property type="match status" value="1"/>
</dbReference>
<comment type="function">
    <text evidence="1 12">Converts 2,5-diamino-6-(ribosylamino)-4(3h)-pyrimidinone 5'-phosphate into 5-amino-6-(ribosylamino)-2,4(1h,3h)-pyrimidinedione 5'-phosphate.</text>
</comment>
<evidence type="ECO:0000256" key="15">
    <source>
        <dbReference type="PIRSR" id="PIRSR006769-3"/>
    </source>
</evidence>
<sequence>MQNDRRFMALALSLGRRGMGRCWPNPAVGCVIVKDGRIVGRGWTQPGGRPHAEVVALAQAGAAAQGATAYVTLEPCAHYGKTPPCASALIGAGIARVVSALQDPDPRVDGGGHKMLQDAGITVETGVMADQAALDHQGFLMAHTQARPLLTLKLAGSFDGRIATASGESQWITGPEARRQVHAQRAVHDAVMVGGGTARADDPSLTVRGLGMSHQPVRVVCARKLDVPLDGKLAQTARDVPVWLCHGPDAPDHLRHSWQDLGAQLVEVPVISGGQLSPLPLLKQLAALGLTRIYCEGGGALAASLLSADLVDHLIGFTAGLTIGAEGTPGIGAMGIGRLAEAPRFNLKETRQIGADILHHWVRA</sequence>
<feature type="binding site" evidence="14">
    <location>
        <position position="208"/>
    </location>
    <ligand>
        <name>substrate</name>
    </ligand>
</feature>
<dbReference type="OrthoDB" id="9800865at2"/>
<evidence type="ECO:0000256" key="13">
    <source>
        <dbReference type="PIRSR" id="PIRSR006769-1"/>
    </source>
</evidence>
<dbReference type="SUPFAM" id="SSF53597">
    <property type="entry name" value="Dihydrofolate reductase-like"/>
    <property type="match status" value="1"/>
</dbReference>
<dbReference type="GO" id="GO:0050661">
    <property type="term" value="F:NADP binding"/>
    <property type="evidence" value="ECO:0007669"/>
    <property type="project" value="InterPro"/>
</dbReference>
<comment type="similarity">
    <text evidence="4 12">In the N-terminal section; belongs to the cytidine and deoxycytidylate deaminase family.</text>
</comment>
<dbReference type="GO" id="GO:0009231">
    <property type="term" value="P:riboflavin biosynthetic process"/>
    <property type="evidence" value="ECO:0007669"/>
    <property type="project" value="UniProtKB-UniPathway"/>
</dbReference>
<evidence type="ECO:0000256" key="8">
    <source>
        <dbReference type="ARBA" id="ARBA00022833"/>
    </source>
</evidence>
<dbReference type="RefSeq" id="WP_051598106.1">
    <property type="nucleotide sequence ID" value="NZ_AQQY01000007.1"/>
</dbReference>
<dbReference type="Pfam" id="PF00383">
    <property type="entry name" value="dCMP_cyt_deam_1"/>
    <property type="match status" value="1"/>
</dbReference>
<comment type="catalytic activity">
    <reaction evidence="12">
        <text>5-amino-6-(5-phospho-D-ribitylamino)uracil + NADP(+) = 5-amino-6-(5-phospho-D-ribosylamino)uracil + NADPH + H(+)</text>
        <dbReference type="Rhea" id="RHEA:17845"/>
        <dbReference type="ChEBI" id="CHEBI:15378"/>
        <dbReference type="ChEBI" id="CHEBI:57783"/>
        <dbReference type="ChEBI" id="CHEBI:58349"/>
        <dbReference type="ChEBI" id="CHEBI:58421"/>
        <dbReference type="ChEBI" id="CHEBI:58453"/>
        <dbReference type="EC" id="1.1.1.193"/>
    </reaction>
</comment>
<evidence type="ECO:0000256" key="12">
    <source>
        <dbReference type="PIRNR" id="PIRNR006769"/>
    </source>
</evidence>
<dbReference type="EMBL" id="AQQY01000007">
    <property type="protein sequence ID" value="KCV81504.1"/>
    <property type="molecule type" value="Genomic_DNA"/>
</dbReference>
<feature type="domain" description="CMP/dCMP-type deaminase" evidence="16">
    <location>
        <begin position="2"/>
        <end position="123"/>
    </location>
</feature>
<dbReference type="InterPro" id="IPR050765">
    <property type="entry name" value="Riboflavin_Biosynth_HTPR"/>
</dbReference>
<evidence type="ECO:0000256" key="10">
    <source>
        <dbReference type="ARBA" id="ARBA00023002"/>
    </source>
</evidence>
<evidence type="ECO:0000256" key="5">
    <source>
        <dbReference type="ARBA" id="ARBA00007417"/>
    </source>
</evidence>
<feature type="binding site" evidence="14">
    <location>
        <position position="205"/>
    </location>
    <ligand>
        <name>substrate</name>
    </ligand>
</feature>
<dbReference type="PANTHER" id="PTHR38011">
    <property type="entry name" value="DIHYDROFOLATE REDUCTASE FAMILY PROTEIN (AFU_ORTHOLOGUE AFUA_8G06820)"/>
    <property type="match status" value="1"/>
</dbReference>
<dbReference type="InterPro" id="IPR002125">
    <property type="entry name" value="CMP_dCMP_dom"/>
</dbReference>
<feature type="binding site" evidence="15">
    <location>
        <position position="51"/>
    </location>
    <ligand>
        <name>Zn(2+)</name>
        <dbReference type="ChEBI" id="CHEBI:29105"/>
        <note>catalytic</note>
    </ligand>
</feature>
<gene>
    <name evidence="17" type="ORF">ATO10_11347</name>
</gene>
<evidence type="ECO:0000256" key="1">
    <source>
        <dbReference type="ARBA" id="ARBA00002151"/>
    </source>
</evidence>
<evidence type="ECO:0000256" key="14">
    <source>
        <dbReference type="PIRSR" id="PIRSR006769-2"/>
    </source>
</evidence>
<comment type="caution">
    <text evidence="17">The sequence shown here is derived from an EMBL/GenBank/DDBJ whole genome shotgun (WGS) entry which is preliminary data.</text>
</comment>
<reference evidence="17" key="1">
    <citation type="submission" date="2013-04" db="EMBL/GenBank/DDBJ databases">
        <title>Shimia sp. 22II-S11-Z10 Genome Sequencing.</title>
        <authorList>
            <person name="Lai Q."/>
            <person name="Li G."/>
            <person name="Shao Z."/>
        </authorList>
    </citation>
    <scope>NUCLEOTIDE SEQUENCE [LARGE SCALE GENOMIC DNA]</scope>
    <source>
        <strain evidence="17">22II-S11-z10</strain>
    </source>
</reference>
<feature type="binding site" evidence="14">
    <location>
        <position position="185"/>
    </location>
    <ligand>
        <name>substrate</name>
    </ligand>
</feature>
<feature type="binding site" evidence="14">
    <location>
        <begin position="298"/>
        <end position="304"/>
    </location>
    <ligand>
        <name>NADP(+)</name>
        <dbReference type="ChEBI" id="CHEBI:58349"/>
    </ligand>
</feature>
<accession>A0A058ZIQ5</accession>
<feature type="active site" description="Proton donor" evidence="13">
    <location>
        <position position="53"/>
    </location>
</feature>
<feature type="binding site" evidence="14">
    <location>
        <position position="169"/>
    </location>
    <ligand>
        <name>NADP(+)</name>
        <dbReference type="ChEBI" id="CHEBI:58349"/>
    </ligand>
</feature>
<dbReference type="InterPro" id="IPR011549">
    <property type="entry name" value="RibD_C"/>
</dbReference>
<keyword evidence="6 12" id="KW-0686">Riboflavin biosynthesis</keyword>
<keyword evidence="10 12" id="KW-0560">Oxidoreductase</keyword>